<dbReference type="GO" id="GO:0005829">
    <property type="term" value="C:cytosol"/>
    <property type="evidence" value="ECO:0007669"/>
    <property type="project" value="GOC"/>
</dbReference>
<dbReference type="RefSeq" id="XP_066926799.1">
    <property type="nucleotide sequence ID" value="XM_067070698.1"/>
</dbReference>
<dbReference type="GO" id="GO:0035091">
    <property type="term" value="F:phosphatidylinositol binding"/>
    <property type="evidence" value="ECO:0007669"/>
    <property type="project" value="InterPro"/>
</dbReference>
<dbReference type="Proteomes" id="UP000594262">
    <property type="component" value="Unplaced"/>
</dbReference>
<dbReference type="GO" id="GO:0010008">
    <property type="term" value="C:endosome membrane"/>
    <property type="evidence" value="ECO:0007669"/>
    <property type="project" value="TreeGrafter"/>
</dbReference>
<dbReference type="PANTHER" id="PTHR10555">
    <property type="entry name" value="SORTING NEXIN"/>
    <property type="match status" value="1"/>
</dbReference>
<dbReference type="GO" id="GO:0034498">
    <property type="term" value="P:early endosome to Golgi transport"/>
    <property type="evidence" value="ECO:0007669"/>
    <property type="project" value="TreeGrafter"/>
</dbReference>
<dbReference type="Gene3D" id="3.30.1520.10">
    <property type="entry name" value="Phox-like domain"/>
    <property type="match status" value="1"/>
</dbReference>
<accession>A0A7M5UA70</accession>
<keyword evidence="1" id="KW-0175">Coiled coil</keyword>
<dbReference type="Gene3D" id="1.20.1270.60">
    <property type="entry name" value="Arfaptin homology (AH) domain/BAR domain"/>
    <property type="match status" value="1"/>
</dbReference>
<dbReference type="InterPro" id="IPR027267">
    <property type="entry name" value="AH/BAR_dom_sf"/>
</dbReference>
<evidence type="ECO:0000313" key="2">
    <source>
        <dbReference type="EnsemblMetazoa" id="CLYHEMP008117.1"/>
    </source>
</evidence>
<feature type="coiled-coil region" evidence="1">
    <location>
        <begin position="281"/>
        <end position="336"/>
    </location>
</feature>
<proteinExistence type="predicted"/>
<organism evidence="2 3">
    <name type="scientific">Clytia hemisphaerica</name>
    <dbReference type="NCBI Taxonomy" id="252671"/>
    <lineage>
        <taxon>Eukaryota</taxon>
        <taxon>Metazoa</taxon>
        <taxon>Cnidaria</taxon>
        <taxon>Hydrozoa</taxon>
        <taxon>Hydroidolina</taxon>
        <taxon>Leptothecata</taxon>
        <taxon>Obeliida</taxon>
        <taxon>Clytiidae</taxon>
        <taxon>Clytia</taxon>
    </lineage>
</organism>
<name>A0A7M5UA70_9CNID</name>
<sequence>MTKTSVRRKFGMVGTLDSNSGATSGLNGVRIDQYPEQRFHFSKSFDHDDRPVNQNKDSSDFCPQIGNICNVERPRAKTIGFENQDFGHTLGSEKVRMSTDGLFVPDVMNGNLRVESCSKKISNGRPSPCSFEKPGSYQNSKSINSSFDQPIMNTRVNELRTSECTRLRQRPDPRNRLRSESCELVTTSLRRNDSFLRKLRKTFSLDAIDLSSVKDKLIVKCDTWRTRSMRQRKPPADFARRRRSFSTSEIENVGKSRESGLGERVWSLHRLPFSYEAKQENNVMMLKLAKAEQQLHEALEKNKVLQDKLSERGNQLEDVKRQVKMLTAKLEREIQSSGDLYNKVKELEKSIQNHSQLNGSLVTDNNDNEVSLDTSFLNESIEQLEDHLRRRSITPIGDLMLSCTLCNARIRIDELESHSVKCSSGNAKKANGSGPKSPTQPGMLVATVTCAQRKGSIVGGGPEECNSFKVICKTTIPEYKQTLLVSERTKEDFLWFRKTLEVLHPERIIPPLKFQDDLAANLREIQRFLSRTCVHKVLKSDSLVRKFFEATNKELDELRRNLEAKLPSPMKHHKPAVEVEDQDGVLYKTQKYVSQLLMNLESLVEHFRSSNNKTGDGLSQCFKMLSEGEPADTYLKSITSSLSSIIRDLENKNSVIYDESVLAEDLESILDMVQSADELLCRVENCVNTFLYWEEEIRVFEEMKTEGLVTSSNGKDITHLWAEASSNCRTAKDELERMCRHLSEELKEFDYRKEQELKQVFIEYAESRFDVFEKMQSKWFGVKLMLDTDIVPSLRAIDFNDPNS</sequence>
<evidence type="ECO:0008006" key="4">
    <source>
        <dbReference type="Google" id="ProtNLM"/>
    </source>
</evidence>
<dbReference type="InterPro" id="IPR036871">
    <property type="entry name" value="PX_dom_sf"/>
</dbReference>
<evidence type="ECO:0000256" key="1">
    <source>
        <dbReference type="SAM" id="Coils"/>
    </source>
</evidence>
<dbReference type="GeneID" id="136814193"/>
<dbReference type="EnsemblMetazoa" id="CLYHEMT008117.1">
    <property type="protein sequence ID" value="CLYHEMP008117.1"/>
    <property type="gene ID" value="CLYHEMG008117"/>
</dbReference>
<protein>
    <recommendedName>
        <fullName evidence="4">PX domain-containing protein</fullName>
    </recommendedName>
</protein>
<dbReference type="PANTHER" id="PTHR10555:SF170">
    <property type="entry name" value="FI18122P1"/>
    <property type="match status" value="1"/>
</dbReference>
<keyword evidence="3" id="KW-1185">Reference proteome</keyword>
<dbReference type="AlphaFoldDB" id="A0A7M5UA70"/>
<reference evidence="2" key="1">
    <citation type="submission" date="2021-01" db="UniProtKB">
        <authorList>
            <consortium name="EnsemblMetazoa"/>
        </authorList>
    </citation>
    <scope>IDENTIFICATION</scope>
</reference>
<dbReference type="OrthoDB" id="5227681at2759"/>
<dbReference type="SUPFAM" id="SSF64268">
    <property type="entry name" value="PX domain"/>
    <property type="match status" value="1"/>
</dbReference>
<evidence type="ECO:0000313" key="3">
    <source>
        <dbReference type="Proteomes" id="UP000594262"/>
    </source>
</evidence>